<dbReference type="STRING" id="889453.SAMN03080601_02647"/>
<dbReference type="KEGG" id="asx:CDL62_04265"/>
<dbReference type="Gene3D" id="1.20.1290.10">
    <property type="entry name" value="AhpD-like"/>
    <property type="match status" value="1"/>
</dbReference>
<dbReference type="Proteomes" id="UP000191055">
    <property type="component" value="Unassembled WGS sequence"/>
</dbReference>
<evidence type="ECO:0000313" key="2">
    <source>
        <dbReference type="EMBL" id="SKC23040.1"/>
    </source>
</evidence>
<accession>A0A1T5HR75</accession>
<dbReference type="PANTHER" id="PTHR33930">
    <property type="entry name" value="ALKYL HYDROPEROXIDE REDUCTASE AHPD"/>
    <property type="match status" value="1"/>
</dbReference>
<gene>
    <name evidence="2" type="ORF">SAMN03080601_02647</name>
</gene>
<dbReference type="EMBL" id="FUYV01000016">
    <property type="protein sequence ID" value="SKC23040.1"/>
    <property type="molecule type" value="Genomic_DNA"/>
</dbReference>
<sequence length="119" mass="13937">MNKQIKEFRDYRSKMNERIITSDNLVLKRLFNLDTNTYAEGALSTRVKEMLGLVSSMVLRCDDCIKYHLEKCYEQKVTTEEIMEIFSVANIVGGTIVIPHTRRALEYWDLLNNSENQKI</sequence>
<reference evidence="3" key="1">
    <citation type="submission" date="2017-02" db="EMBL/GenBank/DDBJ databases">
        <authorList>
            <person name="Varghese N."/>
            <person name="Submissions S."/>
        </authorList>
    </citation>
    <scope>NUCLEOTIDE SEQUENCE [LARGE SCALE GENOMIC DNA]</scope>
    <source>
        <strain evidence="3">DSM 24412</strain>
    </source>
</reference>
<keyword evidence="3" id="KW-1185">Reference proteome</keyword>
<dbReference type="Pfam" id="PF02627">
    <property type="entry name" value="CMD"/>
    <property type="match status" value="1"/>
</dbReference>
<dbReference type="InterPro" id="IPR003779">
    <property type="entry name" value="CMD-like"/>
</dbReference>
<evidence type="ECO:0000313" key="3">
    <source>
        <dbReference type="Proteomes" id="UP000191055"/>
    </source>
</evidence>
<organism evidence="2 3">
    <name type="scientific">Alkalitalea saponilacus</name>
    <dbReference type="NCBI Taxonomy" id="889453"/>
    <lineage>
        <taxon>Bacteria</taxon>
        <taxon>Pseudomonadati</taxon>
        <taxon>Bacteroidota</taxon>
        <taxon>Bacteroidia</taxon>
        <taxon>Marinilabiliales</taxon>
        <taxon>Marinilabiliaceae</taxon>
        <taxon>Alkalitalea</taxon>
    </lineage>
</organism>
<proteinExistence type="predicted"/>
<dbReference type="RefSeq" id="WP_079558347.1">
    <property type="nucleotide sequence ID" value="NZ_CP021904.1"/>
</dbReference>
<dbReference type="InterPro" id="IPR029032">
    <property type="entry name" value="AhpD-like"/>
</dbReference>
<keyword evidence="2" id="KW-0575">Peroxidase</keyword>
<name>A0A1T5HR75_9BACT</name>
<keyword evidence="2" id="KW-0560">Oxidoreductase</keyword>
<protein>
    <submittedName>
        <fullName evidence="2">Alkylhydroperoxidase AhpD family core domain-containing protein</fullName>
    </submittedName>
</protein>
<dbReference type="GO" id="GO:0051920">
    <property type="term" value="F:peroxiredoxin activity"/>
    <property type="evidence" value="ECO:0007669"/>
    <property type="project" value="InterPro"/>
</dbReference>
<dbReference type="OrthoDB" id="1683318at2"/>
<dbReference type="AlphaFoldDB" id="A0A1T5HR75"/>
<dbReference type="SUPFAM" id="SSF69118">
    <property type="entry name" value="AhpD-like"/>
    <property type="match status" value="1"/>
</dbReference>
<dbReference type="PANTHER" id="PTHR33930:SF2">
    <property type="entry name" value="BLR3452 PROTEIN"/>
    <property type="match status" value="1"/>
</dbReference>
<evidence type="ECO:0000259" key="1">
    <source>
        <dbReference type="Pfam" id="PF02627"/>
    </source>
</evidence>
<feature type="domain" description="Carboxymuconolactone decarboxylase-like" evidence="1">
    <location>
        <begin position="26"/>
        <end position="106"/>
    </location>
</feature>